<organism evidence="9 10">
    <name type="scientific">Sinocyclocheilus rhinocerous</name>
    <dbReference type="NCBI Taxonomy" id="307959"/>
    <lineage>
        <taxon>Eukaryota</taxon>
        <taxon>Metazoa</taxon>
        <taxon>Chordata</taxon>
        <taxon>Craniata</taxon>
        <taxon>Vertebrata</taxon>
        <taxon>Euteleostomi</taxon>
        <taxon>Actinopterygii</taxon>
        <taxon>Neopterygii</taxon>
        <taxon>Teleostei</taxon>
        <taxon>Ostariophysi</taxon>
        <taxon>Cypriniformes</taxon>
        <taxon>Cyprinidae</taxon>
        <taxon>Cyprininae</taxon>
        <taxon>Sinocyclocheilus</taxon>
    </lineage>
</organism>
<dbReference type="GO" id="GO:0089718">
    <property type="term" value="P:amino acid import across plasma membrane"/>
    <property type="evidence" value="ECO:0007669"/>
    <property type="project" value="TreeGrafter"/>
</dbReference>
<evidence type="ECO:0000256" key="3">
    <source>
        <dbReference type="ARBA" id="ARBA00022692"/>
    </source>
</evidence>
<name>A0A673KLF7_9TELE</name>
<feature type="binding site" evidence="6">
    <location>
        <position position="75"/>
    </location>
    <ligand>
        <name>Na(+)</name>
        <dbReference type="ChEBI" id="CHEBI:29101"/>
        <label>1</label>
    </ligand>
</feature>
<dbReference type="PANTHER" id="PTHR11616:SF286">
    <property type="entry name" value="SODIUM- AND CHLORIDE-DEPENDENT NEUTRAL AND BASIC AMINO ACID TRANSPORTER B(0+)"/>
    <property type="match status" value="1"/>
</dbReference>
<feature type="transmembrane region" description="Helical" evidence="8">
    <location>
        <begin position="379"/>
        <end position="407"/>
    </location>
</feature>
<dbReference type="PANTHER" id="PTHR11616">
    <property type="entry name" value="SODIUM/CHLORIDE DEPENDENT TRANSPORTER"/>
    <property type="match status" value="1"/>
</dbReference>
<feature type="binding site" evidence="6">
    <location>
        <position position="294"/>
    </location>
    <ligand>
        <name>Na(+)</name>
        <dbReference type="ChEBI" id="CHEBI:29101"/>
        <label>1</label>
    </ligand>
</feature>
<dbReference type="GO" id="GO:0001761">
    <property type="term" value="F:beta-alanine transmembrane transporter activity"/>
    <property type="evidence" value="ECO:0007669"/>
    <property type="project" value="TreeGrafter"/>
</dbReference>
<evidence type="ECO:0000256" key="4">
    <source>
        <dbReference type="ARBA" id="ARBA00022989"/>
    </source>
</evidence>
<accession>A0A673KLF7</accession>
<evidence type="ECO:0000256" key="2">
    <source>
        <dbReference type="ARBA" id="ARBA00022448"/>
    </source>
</evidence>
<evidence type="ECO:0000256" key="7">
    <source>
        <dbReference type="RuleBase" id="RU003732"/>
    </source>
</evidence>
<feature type="transmembrane region" description="Helical" evidence="8">
    <location>
        <begin position="442"/>
        <end position="464"/>
    </location>
</feature>
<dbReference type="Ensembl" id="ENSSRHT00000068361.1">
    <property type="protein sequence ID" value="ENSSRHP00000066541.1"/>
    <property type="gene ID" value="ENSSRHG00000032793.1"/>
</dbReference>
<feature type="binding site" evidence="6">
    <location>
        <position position="68"/>
    </location>
    <ligand>
        <name>Na(+)</name>
        <dbReference type="ChEBI" id="CHEBI:29101"/>
        <label>1</label>
    </ligand>
</feature>
<keyword evidence="4 8" id="KW-1133">Transmembrane helix</keyword>
<feature type="transmembrane region" description="Helical" evidence="8">
    <location>
        <begin position="130"/>
        <end position="161"/>
    </location>
</feature>
<evidence type="ECO:0000256" key="6">
    <source>
        <dbReference type="PIRSR" id="PIRSR600175-1"/>
    </source>
</evidence>
<dbReference type="Pfam" id="PF00209">
    <property type="entry name" value="SNF"/>
    <property type="match status" value="1"/>
</dbReference>
<evidence type="ECO:0000256" key="8">
    <source>
        <dbReference type="SAM" id="Phobius"/>
    </source>
</evidence>
<dbReference type="GO" id="GO:0022858">
    <property type="term" value="F:alanine transmembrane transporter activity"/>
    <property type="evidence" value="ECO:0007669"/>
    <property type="project" value="TreeGrafter"/>
</dbReference>
<keyword evidence="5 8" id="KW-0472">Membrane</keyword>
<dbReference type="GO" id="GO:0005886">
    <property type="term" value="C:plasma membrane"/>
    <property type="evidence" value="ECO:0007669"/>
    <property type="project" value="TreeGrafter"/>
</dbReference>
<dbReference type="AlphaFoldDB" id="A0A673KLF7"/>
<feature type="transmembrane region" description="Helical" evidence="8">
    <location>
        <begin position="471"/>
        <end position="489"/>
    </location>
</feature>
<keyword evidence="2 7" id="KW-0813">Transport</keyword>
<feature type="transmembrane region" description="Helical" evidence="8">
    <location>
        <begin position="91"/>
        <end position="109"/>
    </location>
</feature>
<dbReference type="GO" id="GO:1901235">
    <property type="term" value="F:(R)-carnitine transmembrane transporter activity"/>
    <property type="evidence" value="ECO:0007669"/>
    <property type="project" value="TreeGrafter"/>
</dbReference>
<dbReference type="GO" id="GO:0015374">
    <property type="term" value="F:neutral, basic amino acid:sodium:chloride symporter activity"/>
    <property type="evidence" value="ECO:0007669"/>
    <property type="project" value="TreeGrafter"/>
</dbReference>
<dbReference type="Proteomes" id="UP000472270">
    <property type="component" value="Unassembled WGS sequence"/>
</dbReference>
<feature type="transmembrane region" description="Helical" evidence="8">
    <location>
        <begin position="320"/>
        <end position="341"/>
    </location>
</feature>
<sequence length="557" mass="62198">FFLRFTLSGVSITSPVALETLLKNEEVQLEQHYRSTIQKLYPHVGQEDENTDRGNWSSKREYMLSMIGYAVGLGNVWRFPYLAYKHGGGAFLIPYTIMLAVAGLPLFFMESSFGQFCSQGPINVWKAVPILQGVGITMMLVSTFVAIYYNVIIAYSIYYLFASFQYPLPWSGNLPFTLNTVKKISNGNLLTALCFIDLTTILYTGPVVWHLALCLLLAWILVGAALFKGIKSSGKVVYFTATFPYVVLFILLIRGVTLEGAKDGIEFYIGSKSNLTKLTDSEVWKDAATQIFFSLSIAWGGLMALSSYNKFYNNCYQDSIIVCITNCGTSVFAGFAIFSILGHMAHVYQRPVSEVADAGFGLAFIAYPDALSKLPISPLWSILFFVMLITLGLDSQFAGIEVIATCLQDAYPKLLKSKRGIVTTAVCIVLFLLGLPCITRAGIYWVNLIDTFCAGWILLVQYVIMLYVLPVSNYLVLSIILVWSLYTFTSPTYGSVAYPDWGISLGWCMTAFCLIWIPILAVWKVYKASGGPWQVKQDVHVLSEKKVLIIFKEFFIY</sequence>
<dbReference type="GO" id="GO:0046872">
    <property type="term" value="F:metal ion binding"/>
    <property type="evidence" value="ECO:0007669"/>
    <property type="project" value="UniProtKB-KW"/>
</dbReference>
<feature type="transmembrane region" description="Helical" evidence="8">
    <location>
        <begin position="62"/>
        <end position="79"/>
    </location>
</feature>
<feature type="binding site" evidence="6">
    <location>
        <position position="326"/>
    </location>
    <ligand>
        <name>Na(+)</name>
        <dbReference type="ChEBI" id="CHEBI:29101"/>
        <label>1</label>
    </ligand>
</feature>
<keyword evidence="6" id="KW-0479">Metal-binding</keyword>
<proteinExistence type="inferred from homology"/>
<feature type="binding site" evidence="6">
    <location>
        <position position="70"/>
    </location>
    <ligand>
        <name>Na(+)</name>
        <dbReference type="ChEBI" id="CHEBI:29101"/>
        <label>1</label>
    </ligand>
</feature>
<gene>
    <name evidence="9" type="primary">slc6a14</name>
</gene>
<evidence type="ECO:0000256" key="5">
    <source>
        <dbReference type="ARBA" id="ARBA00023136"/>
    </source>
</evidence>
<dbReference type="InterPro" id="IPR000175">
    <property type="entry name" value="Na/ntran_symport"/>
</dbReference>
<feature type="transmembrane region" description="Helical" evidence="8">
    <location>
        <begin position="501"/>
        <end position="523"/>
    </location>
</feature>
<feature type="transmembrane region" description="Helical" evidence="8">
    <location>
        <begin position="236"/>
        <end position="253"/>
    </location>
</feature>
<keyword evidence="7" id="KW-0769">Symport</keyword>
<comment type="similarity">
    <text evidence="7">Belongs to the sodium:neurotransmitter symporter (SNF) (TC 2.A.22) family.</text>
</comment>
<feature type="binding site" evidence="6">
    <location>
        <position position="394"/>
    </location>
    <ligand>
        <name>Na(+)</name>
        <dbReference type="ChEBI" id="CHEBI:29101"/>
        <label>1</label>
    </ligand>
</feature>
<reference evidence="9" key="2">
    <citation type="submission" date="2025-09" db="UniProtKB">
        <authorList>
            <consortium name="Ensembl"/>
        </authorList>
    </citation>
    <scope>IDENTIFICATION</scope>
</reference>
<feature type="binding site" evidence="6">
    <location>
        <position position="391"/>
    </location>
    <ligand>
        <name>Na(+)</name>
        <dbReference type="ChEBI" id="CHEBI:29101"/>
        <label>1</label>
    </ligand>
</feature>
<feature type="transmembrane region" description="Helical" evidence="8">
    <location>
        <begin position="287"/>
        <end position="308"/>
    </location>
</feature>
<feature type="transmembrane region" description="Helical" evidence="8">
    <location>
        <begin position="207"/>
        <end position="227"/>
    </location>
</feature>
<dbReference type="SUPFAM" id="SSF161070">
    <property type="entry name" value="SNF-like"/>
    <property type="match status" value="1"/>
</dbReference>
<feature type="binding site" evidence="6">
    <location>
        <position position="395"/>
    </location>
    <ligand>
        <name>Na(+)</name>
        <dbReference type="ChEBI" id="CHEBI:29101"/>
        <label>1</label>
    </ligand>
</feature>
<dbReference type="GO" id="GO:0015657">
    <property type="term" value="F:branched-chain amino acid:sodium symporter activity"/>
    <property type="evidence" value="ECO:0007669"/>
    <property type="project" value="TreeGrafter"/>
</dbReference>
<comment type="subcellular location">
    <subcellularLocation>
        <location evidence="1">Membrane</location>
        <topology evidence="1">Multi-pass membrane protein</topology>
    </subcellularLocation>
</comment>
<keyword evidence="3 7" id="KW-0812">Transmembrane</keyword>
<reference evidence="9" key="1">
    <citation type="submission" date="2025-08" db="UniProtKB">
        <authorList>
            <consortium name="Ensembl"/>
        </authorList>
    </citation>
    <scope>IDENTIFICATION</scope>
</reference>
<protein>
    <recommendedName>
        <fullName evidence="7">Transporter</fullName>
    </recommendedName>
</protein>
<keyword evidence="10" id="KW-1185">Reference proteome</keyword>
<dbReference type="PRINTS" id="PR00176">
    <property type="entry name" value="NANEUSMPORT"/>
</dbReference>
<dbReference type="InterPro" id="IPR037272">
    <property type="entry name" value="SNS_sf"/>
</dbReference>
<evidence type="ECO:0000256" key="1">
    <source>
        <dbReference type="ARBA" id="ARBA00004141"/>
    </source>
</evidence>
<feature type="transmembrane region" description="Helical" evidence="8">
    <location>
        <begin position="419"/>
        <end position="436"/>
    </location>
</feature>
<dbReference type="PROSITE" id="PS00610">
    <property type="entry name" value="NA_NEUROTRAN_SYMP_1"/>
    <property type="match status" value="1"/>
</dbReference>
<evidence type="ECO:0000313" key="9">
    <source>
        <dbReference type="Ensembl" id="ENSSRHP00000066541.1"/>
    </source>
</evidence>
<feature type="binding site" evidence="6">
    <location>
        <position position="71"/>
    </location>
    <ligand>
        <name>Na(+)</name>
        <dbReference type="ChEBI" id="CHEBI:29101"/>
        <label>1</label>
    </ligand>
</feature>
<dbReference type="PROSITE" id="PS50267">
    <property type="entry name" value="NA_NEUROTRAN_SYMP_3"/>
    <property type="match status" value="1"/>
</dbReference>
<keyword evidence="6" id="KW-0915">Sodium</keyword>
<evidence type="ECO:0000313" key="10">
    <source>
        <dbReference type="Proteomes" id="UP000472270"/>
    </source>
</evidence>